<dbReference type="InParanoid" id="K1PUK9"/>
<dbReference type="InterPro" id="IPR046903">
    <property type="entry name" value="Mab-21-like_nuc_Trfase"/>
</dbReference>
<proteinExistence type="inferred from homology"/>
<dbReference type="HOGENOM" id="CLU_380945_0_0_1"/>
<dbReference type="Gene3D" id="1.10.1410.40">
    <property type="match status" value="1"/>
</dbReference>
<dbReference type="EMBL" id="JH819126">
    <property type="protein sequence ID" value="EKC28002.1"/>
    <property type="molecule type" value="Genomic_DNA"/>
</dbReference>
<name>K1PUK9_MAGGI</name>
<accession>K1PUK9</accession>
<reference evidence="4" key="1">
    <citation type="journal article" date="2012" name="Nature">
        <title>The oyster genome reveals stress adaptation and complexity of shell formation.</title>
        <authorList>
            <person name="Zhang G."/>
            <person name="Fang X."/>
            <person name="Guo X."/>
            <person name="Li L."/>
            <person name="Luo R."/>
            <person name="Xu F."/>
            <person name="Yang P."/>
            <person name="Zhang L."/>
            <person name="Wang X."/>
            <person name="Qi H."/>
            <person name="Xiong Z."/>
            <person name="Que H."/>
            <person name="Xie Y."/>
            <person name="Holland P.W."/>
            <person name="Paps J."/>
            <person name="Zhu Y."/>
            <person name="Wu F."/>
            <person name="Chen Y."/>
            <person name="Wang J."/>
            <person name="Peng C."/>
            <person name="Meng J."/>
            <person name="Yang L."/>
            <person name="Liu J."/>
            <person name="Wen B."/>
            <person name="Zhang N."/>
            <person name="Huang Z."/>
            <person name="Zhu Q."/>
            <person name="Feng Y."/>
            <person name="Mount A."/>
            <person name="Hedgecock D."/>
            <person name="Xu Z."/>
            <person name="Liu Y."/>
            <person name="Domazet-Loso T."/>
            <person name="Du Y."/>
            <person name="Sun X."/>
            <person name="Zhang S."/>
            <person name="Liu B."/>
            <person name="Cheng P."/>
            <person name="Jiang X."/>
            <person name="Li J."/>
            <person name="Fan D."/>
            <person name="Wang W."/>
            <person name="Fu W."/>
            <person name="Wang T."/>
            <person name="Wang B."/>
            <person name="Zhang J."/>
            <person name="Peng Z."/>
            <person name="Li Y."/>
            <person name="Li N."/>
            <person name="Wang J."/>
            <person name="Chen M."/>
            <person name="He Y."/>
            <person name="Tan F."/>
            <person name="Song X."/>
            <person name="Zheng Q."/>
            <person name="Huang R."/>
            <person name="Yang H."/>
            <person name="Du X."/>
            <person name="Chen L."/>
            <person name="Yang M."/>
            <person name="Gaffney P.M."/>
            <person name="Wang S."/>
            <person name="Luo L."/>
            <person name="She Z."/>
            <person name="Ming Y."/>
            <person name="Huang W."/>
            <person name="Zhang S."/>
            <person name="Huang B."/>
            <person name="Zhang Y."/>
            <person name="Qu T."/>
            <person name="Ni P."/>
            <person name="Miao G."/>
            <person name="Wang J."/>
            <person name="Wang Q."/>
            <person name="Steinberg C.E."/>
            <person name="Wang H."/>
            <person name="Li N."/>
            <person name="Qian L."/>
            <person name="Zhang G."/>
            <person name="Li Y."/>
            <person name="Yang H."/>
            <person name="Liu X."/>
            <person name="Wang J."/>
            <person name="Yin Y."/>
            <person name="Wang J."/>
        </authorList>
    </citation>
    <scope>NUCLEOTIDE SEQUENCE [LARGE SCALE GENOMIC DNA]</scope>
    <source>
        <strain evidence="4">05x7-T-G4-1.051#20</strain>
    </source>
</reference>
<evidence type="ECO:0000259" key="3">
    <source>
        <dbReference type="Pfam" id="PF20266"/>
    </source>
</evidence>
<dbReference type="PANTHER" id="PTHR10656">
    <property type="entry name" value="CELL FATE DETERMINING PROTEIN MAB21-RELATED"/>
    <property type="match status" value="1"/>
</dbReference>
<dbReference type="InterPro" id="IPR046906">
    <property type="entry name" value="Mab-21_HhH/H2TH-like"/>
</dbReference>
<dbReference type="SMART" id="SM01265">
    <property type="entry name" value="Mab-21"/>
    <property type="match status" value="1"/>
</dbReference>
<feature type="domain" description="Mab-21-like HhH/H2TH-like" evidence="3">
    <location>
        <begin position="290"/>
        <end position="372"/>
    </location>
</feature>
<comment type="similarity">
    <text evidence="1">Belongs to the mab-21 family.</text>
</comment>
<evidence type="ECO:0000259" key="2">
    <source>
        <dbReference type="Pfam" id="PF03281"/>
    </source>
</evidence>
<gene>
    <name evidence="4" type="ORF">CGI_10009938</name>
</gene>
<organism evidence="4">
    <name type="scientific">Magallana gigas</name>
    <name type="common">Pacific oyster</name>
    <name type="synonym">Crassostrea gigas</name>
    <dbReference type="NCBI Taxonomy" id="29159"/>
    <lineage>
        <taxon>Eukaryota</taxon>
        <taxon>Metazoa</taxon>
        <taxon>Spiralia</taxon>
        <taxon>Lophotrochozoa</taxon>
        <taxon>Mollusca</taxon>
        <taxon>Bivalvia</taxon>
        <taxon>Autobranchia</taxon>
        <taxon>Pteriomorphia</taxon>
        <taxon>Ostreida</taxon>
        <taxon>Ostreoidea</taxon>
        <taxon>Ostreidae</taxon>
        <taxon>Magallana</taxon>
    </lineage>
</organism>
<dbReference type="PANTHER" id="PTHR10656:SF69">
    <property type="entry name" value="MAB-21-LIKE HHH_H2TH-LIKE DOMAIN-CONTAINING PROTEIN"/>
    <property type="match status" value="1"/>
</dbReference>
<evidence type="ECO:0000313" key="4">
    <source>
        <dbReference type="EMBL" id="EKC28002.1"/>
    </source>
</evidence>
<dbReference type="Pfam" id="PF03281">
    <property type="entry name" value="Mab-21"/>
    <property type="match status" value="1"/>
</dbReference>
<dbReference type="Pfam" id="PF20266">
    <property type="entry name" value="Mab-21_C"/>
    <property type="match status" value="1"/>
</dbReference>
<dbReference type="InterPro" id="IPR024810">
    <property type="entry name" value="MAB21L/cGLR"/>
</dbReference>
<evidence type="ECO:0000256" key="1">
    <source>
        <dbReference type="ARBA" id="ARBA00008307"/>
    </source>
</evidence>
<sequence length="741" mass="84921">MARETNANGDNFPGSFLSDLAEILSIVHQDGNKMITDALFLGEITILKQVNNRLPEGPFSESHIVGSAGEGVPSLDIFSNESDVDIMAVARSWFVFERHAPEKARENIQCLQFDDSDTLPGYVKLKLIQEDSNRSTEEVPLFLSSSEVRNNVFDINRDLSSDHMYSQMSRLLGHKLSISWFSNGPSFSASIETDDQNVLTRGLAHVKSVDSVVALKCREWPKIAEEWIERRREFDWPGGALIEEAVEKGCYLVPIGGHQSQCEELEWRISFVLAERLLIRNMNFIQRFVYAILKTIRKEIFGHFSAIISSYIIKTAVLWVSEENDVSNWEPGFVLRYVRLCFLKILNFLQVGFCPNYFMRKCNLFQAKYSENERLGLIYVITDFVNPSRFLITINILKSIDNIRRYMYNYLKMARSHLSWIRNIRNEAAFRFSSEDTINQFMDNVFNGQEEAFPEVAIQTLSLLLTLVKKNSDNLSLTLKETMIEMLSCLQIRTASSVTFRNSGLLTLQQRFEILKRLLNDSKLQVANLSVGGITQVAHAFFSFGCIEHCLELLLPMLETSRSKPQVRMNSYMSLFYLILANVCNGDMADSRPVINIQFYPFELPLLTNDIRFEALVLKFQQELYSRRAVGMQQFHFNLTLDPLVYACYMKFKCKRLVGDNIGSCLALKEFEEMVFSGVSHRYVALNLLGCCLYENGHKEKAKLIPCYTGLECHLSIDWRFCHSSGVLSSELSIKGWKTAK</sequence>
<protein>
    <submittedName>
        <fullName evidence="4">Protein mab-21</fullName>
    </submittedName>
</protein>
<dbReference type="AlphaFoldDB" id="K1PUK9"/>
<dbReference type="InterPro" id="IPR016024">
    <property type="entry name" value="ARM-type_fold"/>
</dbReference>
<dbReference type="SUPFAM" id="SSF48371">
    <property type="entry name" value="ARM repeat"/>
    <property type="match status" value="1"/>
</dbReference>
<feature type="domain" description="Mab-21-like nucleotidyltransferase" evidence="2">
    <location>
        <begin position="115"/>
        <end position="281"/>
    </location>
</feature>